<dbReference type="InterPro" id="IPR001471">
    <property type="entry name" value="AP2/ERF_dom"/>
</dbReference>
<evidence type="ECO:0000256" key="7">
    <source>
        <dbReference type="ARBA" id="ARBA00023242"/>
    </source>
</evidence>
<dbReference type="Pfam" id="PF00847">
    <property type="entry name" value="AP2"/>
    <property type="match status" value="1"/>
</dbReference>
<dbReference type="PROSITE" id="PS51032">
    <property type="entry name" value="AP2_ERF"/>
    <property type="match status" value="1"/>
</dbReference>
<feature type="region of interest" description="Disordered" evidence="9">
    <location>
        <begin position="62"/>
        <end position="121"/>
    </location>
</feature>
<dbReference type="PRINTS" id="PR00367">
    <property type="entry name" value="ETHRSPELEMNT"/>
</dbReference>
<evidence type="ECO:0000256" key="8">
    <source>
        <dbReference type="ARBA" id="ARBA00024343"/>
    </source>
</evidence>
<dbReference type="Gene3D" id="3.30.730.10">
    <property type="entry name" value="AP2/ERF domain"/>
    <property type="match status" value="1"/>
</dbReference>
<dbReference type="GO" id="GO:0005634">
    <property type="term" value="C:nucleus"/>
    <property type="evidence" value="ECO:0007669"/>
    <property type="project" value="UniProtKB-SubCell"/>
</dbReference>
<gene>
    <name evidence="11" type="ORF">MANES_14G038900v8</name>
</gene>
<dbReference type="OrthoDB" id="674504at2759"/>
<name>A0A2C9UIS1_MANES</name>
<dbReference type="EMBL" id="CM004400">
    <property type="protein sequence ID" value="OAY30540.1"/>
    <property type="molecule type" value="Genomic_DNA"/>
</dbReference>
<evidence type="ECO:0000256" key="2">
    <source>
        <dbReference type="ARBA" id="ARBA00022745"/>
    </source>
</evidence>
<evidence type="ECO:0000313" key="11">
    <source>
        <dbReference type="EMBL" id="OAY30540.1"/>
    </source>
</evidence>
<keyword evidence="12" id="KW-1185">Reference proteome</keyword>
<comment type="similarity">
    <text evidence="8">Belongs to the AP2/ERF transcription factor family. ERF subfamily.</text>
</comment>
<evidence type="ECO:0000256" key="1">
    <source>
        <dbReference type="ARBA" id="ARBA00004123"/>
    </source>
</evidence>
<dbReference type="OMA" id="ISDPHCH"/>
<dbReference type="FunFam" id="3.30.730.10:FF:000001">
    <property type="entry name" value="Ethylene-responsive transcription factor 2"/>
    <property type="match status" value="1"/>
</dbReference>
<keyword evidence="5" id="KW-0010">Activator</keyword>
<keyword evidence="7" id="KW-0539">Nucleus</keyword>
<feature type="domain" description="AP2/ERF" evidence="10">
    <location>
        <begin position="119"/>
        <end position="177"/>
    </location>
</feature>
<comment type="subcellular location">
    <subcellularLocation>
        <location evidence="1">Nucleus</location>
    </subcellularLocation>
</comment>
<reference evidence="12" key="1">
    <citation type="journal article" date="2016" name="Nat. Biotechnol.">
        <title>Sequencing wild and cultivated cassava and related species reveals extensive interspecific hybridization and genetic diversity.</title>
        <authorList>
            <person name="Bredeson J.V."/>
            <person name="Lyons J.B."/>
            <person name="Prochnik S.E."/>
            <person name="Wu G.A."/>
            <person name="Ha C.M."/>
            <person name="Edsinger-Gonzales E."/>
            <person name="Grimwood J."/>
            <person name="Schmutz J."/>
            <person name="Rabbi I.Y."/>
            <person name="Egesi C."/>
            <person name="Nauluvula P."/>
            <person name="Lebot V."/>
            <person name="Ndunguru J."/>
            <person name="Mkamilo G."/>
            <person name="Bart R.S."/>
            <person name="Setter T.L."/>
            <person name="Gleadow R.M."/>
            <person name="Kulakow P."/>
            <person name="Ferguson M.E."/>
            <person name="Rounsley S."/>
            <person name="Rokhsar D.S."/>
        </authorList>
    </citation>
    <scope>NUCLEOTIDE SEQUENCE [LARGE SCALE GENOMIC DNA]</scope>
    <source>
        <strain evidence="12">cv. AM560-2</strain>
    </source>
</reference>
<keyword evidence="3" id="KW-0805">Transcription regulation</keyword>
<evidence type="ECO:0000313" key="12">
    <source>
        <dbReference type="Proteomes" id="UP000091857"/>
    </source>
</evidence>
<proteinExistence type="inferred from homology"/>
<sequence length="236" mass="26379">MATSNPTPDESSALELIRQHLLGDFSSTDVFISNLDSHISSLNCNLQPIKLEYHDCLSASESYSPVSPTTHSTHQSCNFRPKTELVDSTSPERSDSAEHYPLPEPLLDPKPTDDEDKKHYRGVRRRPWGKFAAEIRDPNRKGSRVWLGTFDSDVDAAKAYDCAAFRLRGRKAILNFPLEAGLADPPANTGRKRRRVKKAELSPDSVDFPSAISEVEVIFCEEQLSPLPRKPVLMTC</sequence>
<keyword evidence="6" id="KW-0804">Transcription</keyword>
<dbReference type="PANTHER" id="PTHR31190:SF499">
    <property type="entry name" value="ETHYLENE-RESPONSIVE TRANSCRIPTION FACTOR ERF105"/>
    <property type="match status" value="1"/>
</dbReference>
<evidence type="ECO:0000256" key="5">
    <source>
        <dbReference type="ARBA" id="ARBA00023159"/>
    </source>
</evidence>
<keyword evidence="4" id="KW-0238">DNA-binding</keyword>
<dbReference type="PANTHER" id="PTHR31190">
    <property type="entry name" value="DNA-BINDING DOMAIN"/>
    <property type="match status" value="1"/>
</dbReference>
<evidence type="ECO:0000256" key="3">
    <source>
        <dbReference type="ARBA" id="ARBA00023015"/>
    </source>
</evidence>
<dbReference type="CDD" id="cd00018">
    <property type="entry name" value="AP2"/>
    <property type="match status" value="1"/>
</dbReference>
<dbReference type="SMR" id="A0A2C9UIS1"/>
<organism evidence="11 12">
    <name type="scientific">Manihot esculenta</name>
    <name type="common">Cassava</name>
    <name type="synonym">Jatropha manihot</name>
    <dbReference type="NCBI Taxonomy" id="3983"/>
    <lineage>
        <taxon>Eukaryota</taxon>
        <taxon>Viridiplantae</taxon>
        <taxon>Streptophyta</taxon>
        <taxon>Embryophyta</taxon>
        <taxon>Tracheophyta</taxon>
        <taxon>Spermatophyta</taxon>
        <taxon>Magnoliopsida</taxon>
        <taxon>eudicotyledons</taxon>
        <taxon>Gunneridae</taxon>
        <taxon>Pentapetalae</taxon>
        <taxon>rosids</taxon>
        <taxon>fabids</taxon>
        <taxon>Malpighiales</taxon>
        <taxon>Euphorbiaceae</taxon>
        <taxon>Crotonoideae</taxon>
        <taxon>Manihoteae</taxon>
        <taxon>Manihot</taxon>
    </lineage>
</organism>
<feature type="compositionally biased region" description="Basic and acidic residues" evidence="9">
    <location>
        <begin position="81"/>
        <end position="98"/>
    </location>
</feature>
<protein>
    <recommendedName>
        <fullName evidence="10">AP2/ERF domain-containing protein</fullName>
    </recommendedName>
</protein>
<feature type="compositionally biased region" description="Polar residues" evidence="9">
    <location>
        <begin position="62"/>
        <end position="78"/>
    </location>
</feature>
<dbReference type="SUPFAM" id="SSF54171">
    <property type="entry name" value="DNA-binding domain"/>
    <property type="match status" value="1"/>
</dbReference>
<dbReference type="Proteomes" id="UP000091857">
    <property type="component" value="Chromosome 14"/>
</dbReference>
<dbReference type="GO" id="GO:0009873">
    <property type="term" value="P:ethylene-activated signaling pathway"/>
    <property type="evidence" value="ECO:0007669"/>
    <property type="project" value="UniProtKB-KW"/>
</dbReference>
<dbReference type="InterPro" id="IPR016177">
    <property type="entry name" value="DNA-bd_dom_sf"/>
</dbReference>
<evidence type="ECO:0000256" key="4">
    <source>
        <dbReference type="ARBA" id="ARBA00023125"/>
    </source>
</evidence>
<evidence type="ECO:0000259" key="10">
    <source>
        <dbReference type="PROSITE" id="PS51032"/>
    </source>
</evidence>
<evidence type="ECO:0000256" key="6">
    <source>
        <dbReference type="ARBA" id="ARBA00023163"/>
    </source>
</evidence>
<dbReference type="InterPro" id="IPR036955">
    <property type="entry name" value="AP2/ERF_dom_sf"/>
</dbReference>
<dbReference type="InterPro" id="IPR044808">
    <property type="entry name" value="ERF_plant"/>
</dbReference>
<keyword evidence="2" id="KW-0936">Ethylene signaling pathway</keyword>
<dbReference type="STRING" id="3983.A0A2C9UIS1"/>
<dbReference type="SMART" id="SM00380">
    <property type="entry name" value="AP2"/>
    <property type="match status" value="1"/>
</dbReference>
<evidence type="ECO:0000256" key="9">
    <source>
        <dbReference type="SAM" id="MobiDB-lite"/>
    </source>
</evidence>
<dbReference type="GO" id="GO:0003700">
    <property type="term" value="F:DNA-binding transcription factor activity"/>
    <property type="evidence" value="ECO:0007669"/>
    <property type="project" value="InterPro"/>
</dbReference>
<dbReference type="Gramene" id="Manes.14G038900.1.v8.1">
    <property type="protein sequence ID" value="Manes.14G038900.1.v8.1.CDS.1"/>
    <property type="gene ID" value="Manes.14G038900.v8.1"/>
</dbReference>
<dbReference type="AlphaFoldDB" id="A0A2C9UIS1"/>
<accession>A0A2C9UIS1</accession>
<comment type="caution">
    <text evidence="11">The sequence shown here is derived from an EMBL/GenBank/DDBJ whole genome shotgun (WGS) entry which is preliminary data.</text>
</comment>
<dbReference type="GO" id="GO:0000976">
    <property type="term" value="F:transcription cis-regulatory region binding"/>
    <property type="evidence" value="ECO:0007669"/>
    <property type="project" value="UniProtKB-ARBA"/>
</dbReference>
<dbReference type="GO" id="GO:0006950">
    <property type="term" value="P:response to stress"/>
    <property type="evidence" value="ECO:0007669"/>
    <property type="project" value="UniProtKB-ARBA"/>
</dbReference>